<name>A0ABV1VMQ7_9ACTN</name>
<organism evidence="2 3">
    <name type="scientific">Streptomyces flaveolus</name>
    <dbReference type="NCBI Taxonomy" id="67297"/>
    <lineage>
        <taxon>Bacteria</taxon>
        <taxon>Bacillati</taxon>
        <taxon>Actinomycetota</taxon>
        <taxon>Actinomycetes</taxon>
        <taxon>Kitasatosporales</taxon>
        <taxon>Streptomycetaceae</taxon>
        <taxon>Streptomyces</taxon>
    </lineage>
</organism>
<dbReference type="SUPFAM" id="SSF56112">
    <property type="entry name" value="Protein kinase-like (PK-like)"/>
    <property type="match status" value="1"/>
</dbReference>
<reference evidence="2 3" key="1">
    <citation type="submission" date="2024-06" db="EMBL/GenBank/DDBJ databases">
        <title>The Natural Products Discovery Center: Release of the First 8490 Sequenced Strains for Exploring Actinobacteria Biosynthetic Diversity.</title>
        <authorList>
            <person name="Kalkreuter E."/>
            <person name="Kautsar S.A."/>
            <person name="Yang D."/>
            <person name="Bader C.D."/>
            <person name="Teijaro C.N."/>
            <person name="Fluegel L."/>
            <person name="Davis C.M."/>
            <person name="Simpson J.R."/>
            <person name="Lauterbach L."/>
            <person name="Steele A.D."/>
            <person name="Gui C."/>
            <person name="Meng S."/>
            <person name="Li G."/>
            <person name="Viehrig K."/>
            <person name="Ye F."/>
            <person name="Su P."/>
            <person name="Kiefer A.F."/>
            <person name="Nichols A."/>
            <person name="Cepeda A.J."/>
            <person name="Yan W."/>
            <person name="Fan B."/>
            <person name="Jiang Y."/>
            <person name="Adhikari A."/>
            <person name="Zheng C.-J."/>
            <person name="Schuster L."/>
            <person name="Cowan T.M."/>
            <person name="Smanski M.J."/>
            <person name="Chevrette M.G."/>
            <person name="De Carvalho L.P.S."/>
            <person name="Shen B."/>
        </authorList>
    </citation>
    <scope>NUCLEOTIDE SEQUENCE [LARGE SCALE GENOMIC DNA]</scope>
    <source>
        <strain evidence="2 3">NPDC000632</strain>
    </source>
</reference>
<proteinExistence type="predicted"/>
<dbReference type="InterPro" id="IPR002575">
    <property type="entry name" value="Aminoglycoside_PTrfase"/>
</dbReference>
<evidence type="ECO:0000313" key="2">
    <source>
        <dbReference type="EMBL" id="MER6907764.1"/>
    </source>
</evidence>
<protein>
    <submittedName>
        <fullName evidence="2">Phosphotransferase</fullName>
    </submittedName>
</protein>
<dbReference type="RefSeq" id="WP_350722274.1">
    <property type="nucleotide sequence ID" value="NZ_JBEPCO010000035.1"/>
</dbReference>
<accession>A0ABV1VMQ7</accession>
<dbReference type="PANTHER" id="PTHR40086:SF1">
    <property type="entry name" value="CELL CYCLE REGULATOR CCRZ"/>
    <property type="match status" value="1"/>
</dbReference>
<dbReference type="Pfam" id="PF01636">
    <property type="entry name" value="APH"/>
    <property type="match status" value="1"/>
</dbReference>
<dbReference type="PANTHER" id="PTHR40086">
    <property type="entry name" value="PHOSPHOTRANSFERASE YTMP-RELATED"/>
    <property type="match status" value="1"/>
</dbReference>
<dbReference type="EMBL" id="JBEPCV010000036">
    <property type="protein sequence ID" value="MER6907764.1"/>
    <property type="molecule type" value="Genomic_DNA"/>
</dbReference>
<gene>
    <name evidence="2" type="ORF">ABT322_29370</name>
</gene>
<feature type="domain" description="Aminoglycoside phosphotransferase" evidence="1">
    <location>
        <begin position="74"/>
        <end position="256"/>
    </location>
</feature>
<evidence type="ECO:0000259" key="1">
    <source>
        <dbReference type="Pfam" id="PF01636"/>
    </source>
</evidence>
<dbReference type="Gene3D" id="3.90.1200.10">
    <property type="match status" value="1"/>
</dbReference>
<keyword evidence="3" id="KW-1185">Reference proteome</keyword>
<evidence type="ECO:0000313" key="3">
    <source>
        <dbReference type="Proteomes" id="UP001490330"/>
    </source>
</evidence>
<dbReference type="InterPro" id="IPR052077">
    <property type="entry name" value="CcrZ_PhaseVar_Mediator"/>
</dbReference>
<sequence>MHRLPHRAHKALVRHFVESRRLRGRVEVLRGHHNTNYVLRAGPVLALLLGAVPFTRFKYRVPLTTVEVVPRIWPRESEVLRVVCRHLREVPPCLADLGDRSVHRYRMGRALSELRTEGAGGADETLMREFAAFFVRTARVPVAELPDRPGDWPEDGDTQGFLDWLVRFTEERVHGPNRDRFGALFDAAGVPQDAMARFAAHHRCRTARPFRLLHTDVHRANAVLRGKRLTVIDWELAIFGDPLHDLATHLVRMGYEKHDQVRMTELWAEAMEEAGLAELTAGLDDDLPVYLAFEHAQSVFPDVMRAALDLPADAGPEHFGLAADRVRRATRRAREPLQLVDVPGREQVLDALRAWHGEHGRPDDVPSHPARRPA</sequence>
<comment type="caution">
    <text evidence="2">The sequence shown here is derived from an EMBL/GenBank/DDBJ whole genome shotgun (WGS) entry which is preliminary data.</text>
</comment>
<dbReference type="Proteomes" id="UP001490330">
    <property type="component" value="Unassembled WGS sequence"/>
</dbReference>
<dbReference type="InterPro" id="IPR011009">
    <property type="entry name" value="Kinase-like_dom_sf"/>
</dbReference>